<feature type="compositionally biased region" description="Low complexity" evidence="7">
    <location>
        <begin position="266"/>
        <end position="277"/>
    </location>
</feature>
<dbReference type="InterPro" id="IPR022764">
    <property type="entry name" value="Peptidase_S54_rhomboid_dom"/>
</dbReference>
<keyword evidence="5 8" id="KW-1133">Transmembrane helix</keyword>
<dbReference type="FunFam" id="1.20.1540.10:FF:000025">
    <property type="entry name" value="Putative rhomboid family"/>
    <property type="match status" value="1"/>
</dbReference>
<reference evidence="10" key="1">
    <citation type="submission" date="2022-01" db="UniProtKB">
        <authorList>
            <consortium name="EnsemblMetazoa"/>
        </authorList>
    </citation>
    <scope>IDENTIFICATION</scope>
</reference>
<dbReference type="InterPro" id="IPR051512">
    <property type="entry name" value="Inactive_Rhomboid"/>
</dbReference>
<feature type="transmembrane region" description="Helical" evidence="8">
    <location>
        <begin position="1087"/>
        <end position="1103"/>
    </location>
</feature>
<feature type="compositionally biased region" description="Pro residues" evidence="7">
    <location>
        <begin position="228"/>
        <end position="238"/>
    </location>
</feature>
<evidence type="ECO:0000256" key="3">
    <source>
        <dbReference type="ARBA" id="ARBA00022692"/>
    </source>
</evidence>
<evidence type="ECO:0000256" key="4">
    <source>
        <dbReference type="ARBA" id="ARBA00022824"/>
    </source>
</evidence>
<name>A0A8I6SNA8_CIMLE</name>
<dbReference type="EnsemblMetazoa" id="XM_024229648.1">
    <property type="protein sequence ID" value="XP_024085416.1"/>
    <property type="gene ID" value="LOC106666140"/>
</dbReference>
<evidence type="ECO:0000256" key="2">
    <source>
        <dbReference type="ARBA" id="ARBA00009045"/>
    </source>
</evidence>
<dbReference type="Gene3D" id="1.20.1540.10">
    <property type="entry name" value="Rhomboid-like"/>
    <property type="match status" value="1"/>
</dbReference>
<feature type="transmembrane region" description="Helical" evidence="8">
    <location>
        <begin position="1110"/>
        <end position="1129"/>
    </location>
</feature>
<dbReference type="Proteomes" id="UP000494040">
    <property type="component" value="Unassembled WGS sequence"/>
</dbReference>
<feature type="compositionally biased region" description="Low complexity" evidence="7">
    <location>
        <begin position="189"/>
        <end position="200"/>
    </location>
</feature>
<comment type="subcellular location">
    <subcellularLocation>
        <location evidence="1">Endoplasmic reticulum membrane</location>
        <topology evidence="1">Multi-pass membrane protein</topology>
    </subcellularLocation>
</comment>
<keyword evidence="6 8" id="KW-0472">Membrane</keyword>
<dbReference type="AlphaFoldDB" id="A0A8I6SNA8"/>
<dbReference type="PANTHER" id="PTHR45965:SF3">
    <property type="entry name" value="INACTIVE RHOMBOID PROTEIN 1"/>
    <property type="match status" value="1"/>
</dbReference>
<dbReference type="OrthoDB" id="2146116at2759"/>
<evidence type="ECO:0000259" key="9">
    <source>
        <dbReference type="Pfam" id="PF01694"/>
    </source>
</evidence>
<evidence type="ECO:0000256" key="5">
    <source>
        <dbReference type="ARBA" id="ARBA00022989"/>
    </source>
</evidence>
<feature type="domain" description="Peptidase S54 rhomboid" evidence="9">
    <location>
        <begin position="1013"/>
        <end position="1149"/>
    </location>
</feature>
<evidence type="ECO:0000256" key="8">
    <source>
        <dbReference type="SAM" id="Phobius"/>
    </source>
</evidence>
<evidence type="ECO:0000313" key="11">
    <source>
        <dbReference type="Proteomes" id="UP000494040"/>
    </source>
</evidence>
<dbReference type="GO" id="GO:0042058">
    <property type="term" value="P:regulation of epidermal growth factor receptor signaling pathway"/>
    <property type="evidence" value="ECO:0007669"/>
    <property type="project" value="TreeGrafter"/>
</dbReference>
<keyword evidence="4" id="KW-0256">Endoplasmic reticulum</keyword>
<sequence length="1222" mass="135658">MMSASDRITNWNSDIKLLSKPVVCEEGGIVEGGRYGVVGDRYSPIERYVPPGPRYERYNGPVPARYVDPYTRRDLFQPPVPPPPRYLRPLHRYTPRPTRIEYRTHVEYLGSSGGRSVQTDFSTESGCVEFDQENNSDDLFRATLYINTPRTPREREYSRTPPLGRGGGGGDSGERRLGDGVPLSASPAPLSLCCSSRRSLPPQPTQQPVNSHHLQHPPTIWRPVSQAPSPPSPSPSPPSQTTTSTPPSVLDSGVYSRSGPSSEAPSTCSSGMGSTSGAVLPTAQVQGATSSPGGQAVPQTLTLISRRHSDETGSAPEQTPHRRVILQQQQSVPVTQAEVANNQQRVFHRSNSRSDIIKQKLKKNAAMFFGVDEATEEKEKNIWMGRRKRMASRRYGELKPEYREATGPCADQRQATTQNLKPDIILPAGGREETDSSSRWQAAAAKRQKPSVASMTFKGVAFIVNALNKHRSRDSVSQGRRSTRSYSPSTFGGATPQLSTSSPIDDDEVFFDRASPLATTTVAAPPPADFVDSTTETLPVTLDTTSRMRESSCSIGETSPSSRLWDRFKFRIHSALGVSPNNVTDDILSDSKAMASSPKSRFSFDVKDLNCLRDVLEETDVFQEYENGADTKYELFTLNEDVDPSLKIQREDFDRSISINHVKSLSQLRNLSLHGSWKRAAGDAKREGSGSQIGLGRISGIELDRAHDNSDRRQFGQGIIHRVFGRSLKRSVMNREPVKEVLEDLEDHRPFFTYWLSTVQILILVISLVSYGFGPFGMDLNHQSGLVLVTSLSLQQVEYTEPANFWLGPRAADLIYLGAKFAPCMRRDAKIMKEIDKGRERERETACCIRNDDSGCVQSSKNECSVSTRSHVARGVGKETISTFKKWGHSEAVPGGRISGSVCGLDPKYCEAPASIAPYEWPDDITKWPICRKTSSPLQRARAKDRLAAEHMICDVIGHPCCIGIHATCRITTKEYCDFVHGHFHEEASLCSQVSCLDNVCGMLPFMNSEVPDQFYRLITSIFLHAGVIQLAISLCIQWFLMRDLEKLTGTARIIIIYIGSGVAGNLASAIFVPYRADVGPAGSQSGLLACLIVEILNMWPMLKHPYCALFKHLTIALILFIIGLLPWFDNFSSFFGFIFGFLLSYAILPFVSLGEYDRQKKIFLIWVCLITTVFLFLLLVLFFYVIPVYDCEICGYFNCLPLTRDFCSSQNINFKRSADAV</sequence>
<evidence type="ECO:0000256" key="6">
    <source>
        <dbReference type="ARBA" id="ARBA00023136"/>
    </source>
</evidence>
<evidence type="ECO:0000256" key="7">
    <source>
        <dbReference type="SAM" id="MobiDB-lite"/>
    </source>
</evidence>
<feature type="transmembrane region" description="Helical" evidence="8">
    <location>
        <begin position="1015"/>
        <end position="1042"/>
    </location>
</feature>
<keyword evidence="11" id="KW-1185">Reference proteome</keyword>
<dbReference type="GO" id="GO:0004252">
    <property type="term" value="F:serine-type endopeptidase activity"/>
    <property type="evidence" value="ECO:0007669"/>
    <property type="project" value="InterPro"/>
</dbReference>
<dbReference type="GO" id="GO:0005789">
    <property type="term" value="C:endoplasmic reticulum membrane"/>
    <property type="evidence" value="ECO:0007669"/>
    <property type="project" value="UniProtKB-SubCell"/>
</dbReference>
<feature type="transmembrane region" description="Helical" evidence="8">
    <location>
        <begin position="1135"/>
        <end position="1152"/>
    </location>
</feature>
<dbReference type="CTD" id="2768944"/>
<feature type="transmembrane region" description="Helical" evidence="8">
    <location>
        <begin position="1164"/>
        <end position="1187"/>
    </location>
</feature>
<dbReference type="KEGG" id="clec:106666140"/>
<proteinExistence type="inferred from homology"/>
<feature type="region of interest" description="Disordered" evidence="7">
    <location>
        <begin position="471"/>
        <end position="502"/>
    </location>
</feature>
<feature type="compositionally biased region" description="Polar residues" evidence="7">
    <location>
        <begin position="475"/>
        <end position="502"/>
    </location>
</feature>
<comment type="similarity">
    <text evidence="2">Belongs to the peptidase S54 family.</text>
</comment>
<evidence type="ECO:0000313" key="10">
    <source>
        <dbReference type="EnsemblMetazoa" id="XP_024085416.1"/>
    </source>
</evidence>
<dbReference type="InterPro" id="IPR035952">
    <property type="entry name" value="Rhomboid-like_sf"/>
</dbReference>
<dbReference type="Pfam" id="PF01694">
    <property type="entry name" value="Rhomboid"/>
    <property type="match status" value="1"/>
</dbReference>
<dbReference type="GO" id="GO:0050708">
    <property type="term" value="P:regulation of protein secretion"/>
    <property type="evidence" value="ECO:0007669"/>
    <property type="project" value="TreeGrafter"/>
</dbReference>
<evidence type="ECO:0000256" key="1">
    <source>
        <dbReference type="ARBA" id="ARBA00004477"/>
    </source>
</evidence>
<dbReference type="PANTHER" id="PTHR45965">
    <property type="entry name" value="INACTIVE RHOMBOID PROTEIN"/>
    <property type="match status" value="1"/>
</dbReference>
<accession>A0A8I6SNA8</accession>
<organism evidence="10 11">
    <name type="scientific">Cimex lectularius</name>
    <name type="common">Bed bug</name>
    <name type="synonym">Acanthia lectularia</name>
    <dbReference type="NCBI Taxonomy" id="79782"/>
    <lineage>
        <taxon>Eukaryota</taxon>
        <taxon>Metazoa</taxon>
        <taxon>Ecdysozoa</taxon>
        <taxon>Arthropoda</taxon>
        <taxon>Hexapoda</taxon>
        <taxon>Insecta</taxon>
        <taxon>Pterygota</taxon>
        <taxon>Neoptera</taxon>
        <taxon>Paraneoptera</taxon>
        <taxon>Hemiptera</taxon>
        <taxon>Heteroptera</taxon>
        <taxon>Panheteroptera</taxon>
        <taxon>Cimicomorpha</taxon>
        <taxon>Cimicidae</taxon>
        <taxon>Cimex</taxon>
    </lineage>
</organism>
<feature type="compositionally biased region" description="Low complexity" evidence="7">
    <location>
        <begin position="239"/>
        <end position="248"/>
    </location>
</feature>
<feature type="transmembrane region" description="Helical" evidence="8">
    <location>
        <begin position="1054"/>
        <end position="1075"/>
    </location>
</feature>
<dbReference type="GeneID" id="106666140"/>
<keyword evidence="3 8" id="KW-0812">Transmembrane</keyword>
<dbReference type="RefSeq" id="XP_024085416.1">
    <property type="nucleotide sequence ID" value="XM_024229648.1"/>
</dbReference>
<protein>
    <recommendedName>
        <fullName evidence="9">Peptidase S54 rhomboid domain-containing protein</fullName>
    </recommendedName>
</protein>
<dbReference type="SUPFAM" id="SSF144091">
    <property type="entry name" value="Rhomboid-like"/>
    <property type="match status" value="1"/>
</dbReference>
<feature type="region of interest" description="Disordered" evidence="7">
    <location>
        <begin position="141"/>
        <end position="278"/>
    </location>
</feature>